<dbReference type="InterPro" id="IPR015943">
    <property type="entry name" value="WD40/YVTN_repeat-like_dom_sf"/>
</dbReference>
<keyword evidence="3" id="KW-1185">Reference proteome</keyword>
<comment type="caution">
    <text evidence="2">The sequence shown here is derived from an EMBL/GenBank/DDBJ whole genome shotgun (WGS) entry which is preliminary data.</text>
</comment>
<reference evidence="2 3" key="1">
    <citation type="journal article" date="2021" name="Environ. Microbiol.">
        <title>Gene family expansions and transcriptome signatures uncover fungal adaptations to wood decay.</title>
        <authorList>
            <person name="Hage H."/>
            <person name="Miyauchi S."/>
            <person name="Viragh M."/>
            <person name="Drula E."/>
            <person name="Min B."/>
            <person name="Chaduli D."/>
            <person name="Navarro D."/>
            <person name="Favel A."/>
            <person name="Norest M."/>
            <person name="Lesage-Meessen L."/>
            <person name="Balint B."/>
            <person name="Merenyi Z."/>
            <person name="de Eugenio L."/>
            <person name="Morin E."/>
            <person name="Martinez A.T."/>
            <person name="Baldrian P."/>
            <person name="Stursova M."/>
            <person name="Martinez M.J."/>
            <person name="Novotny C."/>
            <person name="Magnuson J.K."/>
            <person name="Spatafora J.W."/>
            <person name="Maurice S."/>
            <person name="Pangilinan J."/>
            <person name="Andreopoulos W."/>
            <person name="LaButti K."/>
            <person name="Hundley H."/>
            <person name="Na H."/>
            <person name="Kuo A."/>
            <person name="Barry K."/>
            <person name="Lipzen A."/>
            <person name="Henrissat B."/>
            <person name="Riley R."/>
            <person name="Ahrendt S."/>
            <person name="Nagy L.G."/>
            <person name="Grigoriev I.V."/>
            <person name="Martin F."/>
            <person name="Rosso M.N."/>
        </authorList>
    </citation>
    <scope>NUCLEOTIDE SEQUENCE [LARGE SCALE GENOMIC DNA]</scope>
    <source>
        <strain evidence="2 3">CIRM-BRFM 1785</strain>
    </source>
</reference>
<organism evidence="2 3">
    <name type="scientific">Rhodofomes roseus</name>
    <dbReference type="NCBI Taxonomy" id="34475"/>
    <lineage>
        <taxon>Eukaryota</taxon>
        <taxon>Fungi</taxon>
        <taxon>Dikarya</taxon>
        <taxon>Basidiomycota</taxon>
        <taxon>Agaricomycotina</taxon>
        <taxon>Agaricomycetes</taxon>
        <taxon>Polyporales</taxon>
        <taxon>Rhodofomes</taxon>
    </lineage>
</organism>
<dbReference type="InterPro" id="IPR036322">
    <property type="entry name" value="WD40_repeat_dom_sf"/>
</dbReference>
<evidence type="ECO:0008006" key="4">
    <source>
        <dbReference type="Google" id="ProtNLM"/>
    </source>
</evidence>
<name>A0ABQ8KAX3_9APHY</name>
<dbReference type="EMBL" id="JADCUA010000015">
    <property type="protein sequence ID" value="KAH9834603.1"/>
    <property type="molecule type" value="Genomic_DNA"/>
</dbReference>
<sequence>MVPTASASGTTWIPPIYDCSRAPELEWNTSVPHDEMMPYNFARSAKWCPDGSAVLSQCEDRTFYLPDLPAKSSFADDSSTQGCATHARVFRQQGPILDYVWYPSASTGNPAAFCFLASVRECPVKLLDASDGRLRASYRIVDHRERQVAPHSLAFNATADRFYCGFEDAIEVFDVQRPGDGTRLHMSASKKSKDGLKGIISALAFSADASSGVFAAGSLSSPAPSSSNIALFSEATGEAPVMFVGAESLSHGATSGIRASVTQLMFNPAQPYLLYASFRRHESIYAWDLRGDVSTPVCIFDKEALESSATTEQTRRPALTNQKIKFDIDISGKVLGVGDQHGNITLFDAAPGGREATSFPSESEAQVARQLPILRYAAHDDAIGSVGFHPLRPVLLSVSGSRHFDGSPPTSSSSSESDDEADGDAEGGYVSAGRARAVRISRRGPQPATHDASTKLWNFDSRVEAERSTTATAF</sequence>
<dbReference type="Gene3D" id="2.130.10.10">
    <property type="entry name" value="YVTN repeat-like/Quinoprotein amine dehydrogenase"/>
    <property type="match status" value="1"/>
</dbReference>
<evidence type="ECO:0000313" key="2">
    <source>
        <dbReference type="EMBL" id="KAH9834603.1"/>
    </source>
</evidence>
<evidence type="ECO:0000313" key="3">
    <source>
        <dbReference type="Proteomes" id="UP000814176"/>
    </source>
</evidence>
<dbReference type="PANTHER" id="PTHR13211:SF0">
    <property type="entry name" value="TELOMERASE CAJAL BODY PROTEIN 1"/>
    <property type="match status" value="1"/>
</dbReference>
<feature type="region of interest" description="Disordered" evidence="1">
    <location>
        <begin position="401"/>
        <end position="462"/>
    </location>
</feature>
<dbReference type="PANTHER" id="PTHR13211">
    <property type="entry name" value="TELOMERASE CAJAL BODY PROTEIN 1"/>
    <property type="match status" value="1"/>
</dbReference>
<dbReference type="RefSeq" id="XP_047777134.1">
    <property type="nucleotide sequence ID" value="XM_047926476.1"/>
</dbReference>
<dbReference type="GeneID" id="72007208"/>
<feature type="compositionally biased region" description="Acidic residues" evidence="1">
    <location>
        <begin position="416"/>
        <end position="425"/>
    </location>
</feature>
<dbReference type="Proteomes" id="UP000814176">
    <property type="component" value="Unassembled WGS sequence"/>
</dbReference>
<gene>
    <name evidence="2" type="ORF">C8Q71DRAFT_838093</name>
</gene>
<protein>
    <recommendedName>
        <fullName evidence="4">WD40 repeat-like protein</fullName>
    </recommendedName>
</protein>
<evidence type="ECO:0000256" key="1">
    <source>
        <dbReference type="SAM" id="MobiDB-lite"/>
    </source>
</evidence>
<accession>A0ABQ8KAX3</accession>
<proteinExistence type="predicted"/>
<dbReference type="InterPro" id="IPR051150">
    <property type="entry name" value="SWT21/TCAB1_mRNA_Telomere"/>
</dbReference>
<dbReference type="SUPFAM" id="SSF50978">
    <property type="entry name" value="WD40 repeat-like"/>
    <property type="match status" value="1"/>
</dbReference>